<organism evidence="2 3">
    <name type="scientific">Vibrio ostreae</name>
    <dbReference type="NCBI Taxonomy" id="2841925"/>
    <lineage>
        <taxon>Bacteria</taxon>
        <taxon>Pseudomonadati</taxon>
        <taxon>Pseudomonadota</taxon>
        <taxon>Gammaproteobacteria</taxon>
        <taxon>Vibrionales</taxon>
        <taxon>Vibrionaceae</taxon>
        <taxon>Vibrio</taxon>
    </lineage>
</organism>
<feature type="region of interest" description="Disordered" evidence="1">
    <location>
        <begin position="403"/>
        <end position="447"/>
    </location>
</feature>
<feature type="compositionally biased region" description="Polar residues" evidence="1">
    <location>
        <begin position="428"/>
        <end position="447"/>
    </location>
</feature>
<evidence type="ECO:0000313" key="3">
    <source>
        <dbReference type="Proteomes" id="UP000694232"/>
    </source>
</evidence>
<dbReference type="Proteomes" id="UP000694232">
    <property type="component" value="Chromosome 2"/>
</dbReference>
<sequence length="447" mass="49473">MKLFKTAAVAGVIVSALTGCQSTGNTQNSAPDTTNPQQVATQTDAFTLFEQIKAEQSQWHETMADLESFKLYSPGKVRDLQDAWEETTEVYNDIVEDPSETTEDYSIFSSATYAEKYMELLGETKALYQQLTQLKAQADELLADSISQMDYLDQLDTKTAYASDYSQIHASYLKLFRYIDENELNDAQFAQVKFLDKAKQLEIKVVLKKYVTPLKAKLLEFRTTKLNFQAPLTYQQAEAEVAKVELAIKTDSRDFKAIEQAVKTAEFELNHTVNVANEVTKLSLVKNRNFEPVVLNYEKSLLEISQQIDGADYRDQSFGKQAKAILASLQANNSEVSGQNDELAQQLSSRTQELNVVQAKLQATQAELAASQTALQHEKALSERLSTLLESYSKTVQTVITANSAPPKPTATGEAGNTAPATLREAVSPTTGSIEPQSLNPVPTTTN</sequence>
<name>A0A975U6Z1_9VIBR</name>
<evidence type="ECO:0000313" key="2">
    <source>
        <dbReference type="EMBL" id="QXO15696.1"/>
    </source>
</evidence>
<evidence type="ECO:0000256" key="1">
    <source>
        <dbReference type="SAM" id="MobiDB-lite"/>
    </source>
</evidence>
<gene>
    <name evidence="2" type="ORF">KNV97_04595</name>
</gene>
<dbReference type="RefSeq" id="WP_218561645.1">
    <property type="nucleotide sequence ID" value="NZ_CP076642.1"/>
</dbReference>
<dbReference type="EMBL" id="CP076642">
    <property type="protein sequence ID" value="QXO15696.1"/>
    <property type="molecule type" value="Genomic_DNA"/>
</dbReference>
<accession>A0A975U6Z1</accession>
<dbReference type="PROSITE" id="PS51257">
    <property type="entry name" value="PROKAR_LIPOPROTEIN"/>
    <property type="match status" value="1"/>
</dbReference>
<dbReference type="AlphaFoldDB" id="A0A975U6Z1"/>
<proteinExistence type="predicted"/>
<evidence type="ECO:0008006" key="4">
    <source>
        <dbReference type="Google" id="ProtNLM"/>
    </source>
</evidence>
<dbReference type="KEGG" id="vos:KNV97_04595"/>
<protein>
    <recommendedName>
        <fullName evidence="4">ATPase</fullName>
    </recommendedName>
</protein>
<keyword evidence="3" id="KW-1185">Reference proteome</keyword>
<reference evidence="2" key="1">
    <citation type="submission" date="2021-06" db="EMBL/GenBank/DDBJ databases">
        <title>Vibrio nov. sp., novel gut bacterium isolated from Yellow Sea oyster.</title>
        <authorList>
            <person name="Muhammad N."/>
            <person name="Nguyen T.H."/>
            <person name="Lee Y.-J."/>
            <person name="Ko J."/>
            <person name="Kim S.-G."/>
        </authorList>
    </citation>
    <scope>NUCLEOTIDE SEQUENCE</scope>
    <source>
        <strain evidence="2">OG9-811</strain>
    </source>
</reference>